<protein>
    <submittedName>
        <fullName evidence="3">ZU5 domain-containing protein</fullName>
    </submittedName>
</protein>
<accession>A0A183I1I8</accession>
<dbReference type="WBParaSite" id="OFLC_0001360101-mRNA-1">
    <property type="protein sequence ID" value="OFLC_0001360101-mRNA-1"/>
    <property type="gene ID" value="OFLC_0001360101"/>
</dbReference>
<dbReference type="EMBL" id="KZ269979">
    <property type="protein sequence ID" value="OZC11720.1"/>
    <property type="molecule type" value="Genomic_DNA"/>
</dbReference>
<evidence type="ECO:0000313" key="1">
    <source>
        <dbReference type="EMBL" id="OZC11720.1"/>
    </source>
</evidence>
<dbReference type="AlphaFoldDB" id="A0A183I1I8"/>
<dbReference type="Proteomes" id="UP000242913">
    <property type="component" value="Unassembled WGS sequence"/>
</dbReference>
<organism evidence="3">
    <name type="scientific">Onchocerca flexuosa</name>
    <dbReference type="NCBI Taxonomy" id="387005"/>
    <lineage>
        <taxon>Eukaryota</taxon>
        <taxon>Metazoa</taxon>
        <taxon>Ecdysozoa</taxon>
        <taxon>Nematoda</taxon>
        <taxon>Chromadorea</taxon>
        <taxon>Rhabditida</taxon>
        <taxon>Spirurina</taxon>
        <taxon>Spiruromorpha</taxon>
        <taxon>Filarioidea</taxon>
        <taxon>Onchocercidae</taxon>
        <taxon>Onchocerca</taxon>
    </lineage>
</organism>
<proteinExistence type="predicted"/>
<gene>
    <name evidence="1" type="ORF">X798_00900</name>
</gene>
<reference evidence="3" key="2">
    <citation type="submission" date="2016-06" db="UniProtKB">
        <authorList>
            <consortium name="WormBaseParasite"/>
        </authorList>
    </citation>
    <scope>IDENTIFICATION</scope>
</reference>
<evidence type="ECO:0000313" key="3">
    <source>
        <dbReference type="WBParaSite" id="OFLC_0001360101-mRNA-1"/>
    </source>
</evidence>
<reference evidence="1 2" key="1">
    <citation type="submission" date="2015-12" db="EMBL/GenBank/DDBJ databases">
        <title>Draft genome of the nematode, Onchocerca flexuosa.</title>
        <authorList>
            <person name="Mitreva M."/>
        </authorList>
    </citation>
    <scope>NUCLEOTIDE SEQUENCE [LARGE SCALE GENOMIC DNA]</scope>
    <source>
        <strain evidence="1">Red Deer</strain>
    </source>
</reference>
<evidence type="ECO:0000313" key="2">
    <source>
        <dbReference type="Proteomes" id="UP000242913"/>
    </source>
</evidence>
<name>A0A183I1I8_9BILA</name>
<sequence length="162" mass="17870">LQGWSSPFPLSPHEHDSPKTAITETAEILKTGNSDRNENYINTQATRQPSVSWIEKSAKMGLSTSQTSSSTTPGRGIFERDCDLPGWLNANGNQTDHYDVEVKPSIQTNRNSPSDILVKAHGCIKLALQAPTPITFNLTGLTASREIRVRKLFVNGQEYVFV</sequence>
<dbReference type="OrthoDB" id="10366926at2759"/>
<keyword evidence="2" id="KW-1185">Reference proteome</keyword>